<dbReference type="PROSITE" id="PS00455">
    <property type="entry name" value="AMP_BINDING"/>
    <property type="match status" value="1"/>
</dbReference>
<organism evidence="5 6">
    <name type="scientific">Rugamonas rubra</name>
    <dbReference type="NCBI Taxonomy" id="758825"/>
    <lineage>
        <taxon>Bacteria</taxon>
        <taxon>Pseudomonadati</taxon>
        <taxon>Pseudomonadota</taxon>
        <taxon>Betaproteobacteria</taxon>
        <taxon>Burkholderiales</taxon>
        <taxon>Oxalobacteraceae</taxon>
        <taxon>Telluria group</taxon>
        <taxon>Rugamonas</taxon>
    </lineage>
</organism>
<proteinExistence type="predicted"/>
<dbReference type="STRING" id="758825.SAMN02982985_01722"/>
<dbReference type="Gene3D" id="3.30.300.30">
    <property type="match status" value="1"/>
</dbReference>
<keyword evidence="6" id="KW-1185">Reference proteome</keyword>
<dbReference type="InterPro" id="IPR045851">
    <property type="entry name" value="AMP-bd_C_sf"/>
</dbReference>
<dbReference type="Pfam" id="PF13193">
    <property type="entry name" value="AMP-binding_C"/>
    <property type="match status" value="1"/>
</dbReference>
<evidence type="ECO:0000256" key="1">
    <source>
        <dbReference type="ARBA" id="ARBA00022598"/>
    </source>
</evidence>
<name>A0A1I4KYS9_9BURK</name>
<dbReference type="RefSeq" id="WP_093386337.1">
    <property type="nucleotide sequence ID" value="NZ_FOTW01000008.1"/>
</dbReference>
<evidence type="ECO:0000313" key="5">
    <source>
        <dbReference type="EMBL" id="SFL83898.1"/>
    </source>
</evidence>
<dbReference type="InterPro" id="IPR020845">
    <property type="entry name" value="AMP-binding_CS"/>
</dbReference>
<dbReference type="PANTHER" id="PTHR43352:SF1">
    <property type="entry name" value="ANTHRANILATE--COA LIGASE"/>
    <property type="match status" value="1"/>
</dbReference>
<dbReference type="GO" id="GO:0044550">
    <property type="term" value="P:secondary metabolite biosynthetic process"/>
    <property type="evidence" value="ECO:0007669"/>
    <property type="project" value="TreeGrafter"/>
</dbReference>
<dbReference type="Pfam" id="PF00501">
    <property type="entry name" value="AMP-binding"/>
    <property type="match status" value="1"/>
</dbReference>
<dbReference type="OrthoDB" id="9766486at2"/>
<evidence type="ECO:0000313" key="6">
    <source>
        <dbReference type="Proteomes" id="UP000199470"/>
    </source>
</evidence>
<feature type="domain" description="AMP-dependent synthetase/ligase" evidence="3">
    <location>
        <begin position="55"/>
        <end position="412"/>
    </location>
</feature>
<reference evidence="5 6" key="1">
    <citation type="submission" date="2016-10" db="EMBL/GenBank/DDBJ databases">
        <authorList>
            <person name="de Groot N.N."/>
        </authorList>
    </citation>
    <scope>NUCLEOTIDE SEQUENCE [LARGE SCALE GENOMIC DNA]</scope>
    <source>
        <strain evidence="5 6">ATCC 43154</strain>
    </source>
</reference>
<protein>
    <submittedName>
        <fullName evidence="5">2-aminobenzoate-CoA ligase</fullName>
    </submittedName>
</protein>
<dbReference type="AlphaFoldDB" id="A0A1I4KYS9"/>
<dbReference type="EMBL" id="FOTW01000008">
    <property type="protein sequence ID" value="SFL83898.1"/>
    <property type="molecule type" value="Genomic_DNA"/>
</dbReference>
<sequence>MTTPPDSSASAHTDHFAREHLPPPEQWPELCFDLPQLQYPARLNCVAELLDAAVADGAGERLAIRSDTQSWTYAELQRQVDRIAHVLRGPMGLVPGNRVLLRGANNPMMAACVLAVFKAGMVAVPTMPLLRARELGAILAKAEVNAALCAYGLRAELDAAPGVPATLLYFGLDAGLDAGTDAGDAAQGANSLEARMAEQPERFDAVDTAADDICLISFTSGTTGVPKGTMHFQRDILAICDCFPREVLRSRADDVFIGTPPLAFTFGLGGLLLFPLRVGASAVLLEKLTPETLLQAIERHRATVCFTAPTFYRQMAPLAAKYDLSSLRQSVSAGEALPLATRESWQRASGLAMIDGIGATELLHIFIAAADEQIRPGATGKPVPGYQACVLDRDGQPVGPGVIGRLAVKGPTGCRYLADERQRDYVLNGWNLTGDAYEMDADGYFYYRSRTDDMIISAGYNIAGPEVEDALLRHPAVAECGVVGRADEERGQIVEAHVVLKPGHEAGARLAAELQEFVKGQIAPYKYPRAVRFLSALPRTETGKLQRFKLRDAATTS</sequence>
<evidence type="ECO:0000256" key="2">
    <source>
        <dbReference type="SAM" id="MobiDB-lite"/>
    </source>
</evidence>
<feature type="compositionally biased region" description="Polar residues" evidence="2">
    <location>
        <begin position="1"/>
        <end position="11"/>
    </location>
</feature>
<dbReference type="Proteomes" id="UP000199470">
    <property type="component" value="Unassembled WGS sequence"/>
</dbReference>
<dbReference type="SUPFAM" id="SSF56801">
    <property type="entry name" value="Acetyl-CoA synthetase-like"/>
    <property type="match status" value="1"/>
</dbReference>
<keyword evidence="1 5" id="KW-0436">Ligase</keyword>
<dbReference type="InterPro" id="IPR000873">
    <property type="entry name" value="AMP-dep_synth/lig_dom"/>
</dbReference>
<feature type="domain" description="AMP-binding enzyme C-terminal" evidence="4">
    <location>
        <begin position="466"/>
        <end position="544"/>
    </location>
</feature>
<evidence type="ECO:0000259" key="3">
    <source>
        <dbReference type="Pfam" id="PF00501"/>
    </source>
</evidence>
<dbReference type="InterPro" id="IPR042099">
    <property type="entry name" value="ANL_N_sf"/>
</dbReference>
<dbReference type="GO" id="GO:0016878">
    <property type="term" value="F:acid-thiol ligase activity"/>
    <property type="evidence" value="ECO:0007669"/>
    <property type="project" value="TreeGrafter"/>
</dbReference>
<gene>
    <name evidence="5" type="ORF">SAMN02982985_01722</name>
</gene>
<accession>A0A1I4KYS9</accession>
<evidence type="ECO:0000259" key="4">
    <source>
        <dbReference type="Pfam" id="PF13193"/>
    </source>
</evidence>
<dbReference type="PANTHER" id="PTHR43352">
    <property type="entry name" value="ACETYL-COA SYNTHETASE"/>
    <property type="match status" value="1"/>
</dbReference>
<feature type="region of interest" description="Disordered" evidence="2">
    <location>
        <begin position="1"/>
        <end position="20"/>
    </location>
</feature>
<dbReference type="InterPro" id="IPR025110">
    <property type="entry name" value="AMP-bd_C"/>
</dbReference>
<dbReference type="Gene3D" id="3.40.50.12780">
    <property type="entry name" value="N-terminal domain of ligase-like"/>
    <property type="match status" value="1"/>
</dbReference>